<protein>
    <submittedName>
        <fullName evidence="8">Unnamed protein product</fullName>
    </submittedName>
</protein>
<evidence type="ECO:0000313" key="8">
    <source>
        <dbReference type="EMBL" id="GMF41225.1"/>
    </source>
</evidence>
<feature type="transmembrane region" description="Helical" evidence="6">
    <location>
        <begin position="365"/>
        <end position="385"/>
    </location>
</feature>
<comment type="subcellular location">
    <subcellularLocation>
        <location evidence="1">Membrane</location>
        <topology evidence="1">Multi-pass membrane protein</topology>
    </subcellularLocation>
</comment>
<feature type="transmembrane region" description="Helical" evidence="6">
    <location>
        <begin position="57"/>
        <end position="73"/>
    </location>
</feature>
<gene>
    <name evidence="8" type="ORF">Pfra01_001295500</name>
</gene>
<dbReference type="GO" id="GO:0016020">
    <property type="term" value="C:membrane"/>
    <property type="evidence" value="ECO:0007669"/>
    <property type="project" value="UniProtKB-SubCell"/>
</dbReference>
<feature type="compositionally biased region" description="Basic residues" evidence="5">
    <location>
        <begin position="506"/>
        <end position="515"/>
    </location>
</feature>
<feature type="transmembrane region" description="Helical" evidence="6">
    <location>
        <begin position="164"/>
        <end position="181"/>
    </location>
</feature>
<feature type="transmembrane region" description="Helical" evidence="6">
    <location>
        <begin position="79"/>
        <end position="98"/>
    </location>
</feature>
<evidence type="ECO:0000256" key="6">
    <source>
        <dbReference type="SAM" id="Phobius"/>
    </source>
</evidence>
<evidence type="ECO:0000256" key="4">
    <source>
        <dbReference type="ARBA" id="ARBA00023136"/>
    </source>
</evidence>
<feature type="region of interest" description="Disordered" evidence="5">
    <location>
        <begin position="1"/>
        <end position="40"/>
    </location>
</feature>
<comment type="caution">
    <text evidence="8">The sequence shown here is derived from an EMBL/GenBank/DDBJ whole genome shotgun (WGS) entry which is preliminary data.</text>
</comment>
<dbReference type="OrthoDB" id="3900342at2759"/>
<dbReference type="AlphaFoldDB" id="A0A9W6XM16"/>
<dbReference type="PANTHER" id="PTHR42770">
    <property type="entry name" value="AMINO ACID TRANSPORTER-RELATED"/>
    <property type="match status" value="1"/>
</dbReference>
<keyword evidence="9" id="KW-1185">Reference proteome</keyword>
<evidence type="ECO:0000259" key="7">
    <source>
        <dbReference type="Pfam" id="PF00324"/>
    </source>
</evidence>
<reference evidence="8" key="1">
    <citation type="submission" date="2023-04" db="EMBL/GenBank/DDBJ databases">
        <title>Phytophthora fragariaefolia NBRC 109709.</title>
        <authorList>
            <person name="Ichikawa N."/>
            <person name="Sato H."/>
            <person name="Tonouchi N."/>
        </authorList>
    </citation>
    <scope>NUCLEOTIDE SEQUENCE</scope>
    <source>
        <strain evidence="8">NBRC 109709</strain>
    </source>
</reference>
<feature type="transmembrane region" description="Helical" evidence="6">
    <location>
        <begin position="458"/>
        <end position="477"/>
    </location>
</feature>
<dbReference type="PANTHER" id="PTHR42770:SF7">
    <property type="entry name" value="MEMBRANE PROTEIN"/>
    <property type="match status" value="1"/>
</dbReference>
<feature type="region of interest" description="Disordered" evidence="5">
    <location>
        <begin position="556"/>
        <end position="580"/>
    </location>
</feature>
<feature type="domain" description="Amino acid permease/ SLC12A" evidence="7">
    <location>
        <begin position="77"/>
        <end position="479"/>
    </location>
</feature>
<feature type="region of interest" description="Disordered" evidence="5">
    <location>
        <begin position="506"/>
        <end position="536"/>
    </location>
</feature>
<keyword evidence="4 6" id="KW-0472">Membrane</keyword>
<keyword evidence="3 6" id="KW-1133">Transmembrane helix</keyword>
<evidence type="ECO:0000313" key="9">
    <source>
        <dbReference type="Proteomes" id="UP001165121"/>
    </source>
</evidence>
<feature type="compositionally biased region" description="Polar residues" evidence="5">
    <location>
        <begin position="1"/>
        <end position="34"/>
    </location>
</feature>
<feature type="transmembrane region" description="Helical" evidence="6">
    <location>
        <begin position="188"/>
        <end position="213"/>
    </location>
</feature>
<feature type="transmembrane region" description="Helical" evidence="6">
    <location>
        <begin position="391"/>
        <end position="414"/>
    </location>
</feature>
<keyword evidence="2 6" id="KW-0812">Transmembrane</keyword>
<evidence type="ECO:0000256" key="2">
    <source>
        <dbReference type="ARBA" id="ARBA00022692"/>
    </source>
</evidence>
<evidence type="ECO:0000256" key="3">
    <source>
        <dbReference type="ARBA" id="ARBA00022989"/>
    </source>
</evidence>
<organism evidence="8 9">
    <name type="scientific">Phytophthora fragariaefolia</name>
    <dbReference type="NCBI Taxonomy" id="1490495"/>
    <lineage>
        <taxon>Eukaryota</taxon>
        <taxon>Sar</taxon>
        <taxon>Stramenopiles</taxon>
        <taxon>Oomycota</taxon>
        <taxon>Peronosporomycetes</taxon>
        <taxon>Peronosporales</taxon>
        <taxon>Peronosporaceae</taxon>
        <taxon>Phytophthora</taxon>
    </lineage>
</organism>
<feature type="transmembrane region" description="Helical" evidence="6">
    <location>
        <begin position="426"/>
        <end position="452"/>
    </location>
</feature>
<sequence>MRNVFVSSNRVLQSPQPSSENKLNSGQSSSSMDLPSTAVGPTAGNTTARYKPGKLDIFWLGITIVIGGQYFNWNEGFQAGIYSFIIAFFTIGVGYLLLTCCIAEINGALPFAGGAYGLARCTLGFYPAFMIGCCDTTEYIVYVSASVISFAELMVEAAPSLEPYHPLIWAIFYVAALAITIRGDRVFWFVSGSLGVVSLIFLLLFCLGSLPYVSFAKYAAVPDYEYIGGVRGFVLALPHAAWFFVGIEALSLACDQIDAPKKVIPLAQLSCISTVFMTGVMIIFVTVSLAPGVADLPTNEIPFNLGFTQFLGISNEYGALLSLPGAFGTAFGFMWAYGKLIAALSTSRLLLPFCSKTTQNSNTPCNALLVGSAWSYALCLLVYFVPQVGDSFTGVCMLSAAMSYSGQCIGYIALKRNYKNIKSSEFLSPFGIAGAFCSLLLWLLMAFSLLTVHDDKGIDAIGFTVVVVLFTVFYFCYARKRQTFSPQENKIMLAAHVTKFNIKKVANRQNRHQKKGSSGSSHNGNRTETSLSERARNAVKARLSFKKSSGSTRMISVNPFSTSSTSSGKLVPVSPMQPKL</sequence>
<feature type="transmembrane region" description="Helical" evidence="6">
    <location>
        <begin position="233"/>
        <end position="254"/>
    </location>
</feature>
<dbReference type="InterPro" id="IPR004841">
    <property type="entry name" value="AA-permease/SLC12A_dom"/>
</dbReference>
<proteinExistence type="predicted"/>
<evidence type="ECO:0000256" key="5">
    <source>
        <dbReference type="SAM" id="MobiDB-lite"/>
    </source>
</evidence>
<dbReference type="InterPro" id="IPR050367">
    <property type="entry name" value="APC_superfamily"/>
</dbReference>
<dbReference type="Pfam" id="PF00324">
    <property type="entry name" value="AA_permease"/>
    <property type="match status" value="1"/>
</dbReference>
<accession>A0A9W6XM16</accession>
<dbReference type="EMBL" id="BSXT01001324">
    <property type="protein sequence ID" value="GMF41225.1"/>
    <property type="molecule type" value="Genomic_DNA"/>
</dbReference>
<dbReference type="Proteomes" id="UP001165121">
    <property type="component" value="Unassembled WGS sequence"/>
</dbReference>
<feature type="transmembrane region" description="Helical" evidence="6">
    <location>
        <begin position="266"/>
        <end position="290"/>
    </location>
</feature>
<dbReference type="Gene3D" id="1.20.1740.10">
    <property type="entry name" value="Amino acid/polyamine transporter I"/>
    <property type="match status" value="1"/>
</dbReference>
<name>A0A9W6XM16_9STRA</name>
<dbReference type="GO" id="GO:0055085">
    <property type="term" value="P:transmembrane transport"/>
    <property type="evidence" value="ECO:0007669"/>
    <property type="project" value="InterPro"/>
</dbReference>
<evidence type="ECO:0000256" key="1">
    <source>
        <dbReference type="ARBA" id="ARBA00004141"/>
    </source>
</evidence>